<feature type="transmembrane region" description="Helical" evidence="6">
    <location>
        <begin position="311"/>
        <end position="335"/>
    </location>
</feature>
<proteinExistence type="predicted"/>
<dbReference type="AlphaFoldDB" id="A0A3N4S621"/>
<comment type="subcellular location">
    <subcellularLocation>
        <location evidence="1">Cell membrane</location>
        <topology evidence="1">Multi-pass membrane protein</topology>
    </subcellularLocation>
</comment>
<dbReference type="GO" id="GO:0022857">
    <property type="term" value="F:transmembrane transporter activity"/>
    <property type="evidence" value="ECO:0007669"/>
    <property type="project" value="InterPro"/>
</dbReference>
<keyword evidence="5 6" id="KW-0472">Membrane</keyword>
<feature type="transmembrane region" description="Helical" evidence="6">
    <location>
        <begin position="347"/>
        <end position="369"/>
    </location>
</feature>
<dbReference type="PANTHER" id="PTHR23513:SF17">
    <property type="entry name" value="MEMBRANE PROTEIN"/>
    <property type="match status" value="1"/>
</dbReference>
<dbReference type="RefSeq" id="WP_123819198.1">
    <property type="nucleotide sequence ID" value="NZ_RKQG01000001.1"/>
</dbReference>
<evidence type="ECO:0000256" key="1">
    <source>
        <dbReference type="ARBA" id="ARBA00004651"/>
    </source>
</evidence>
<protein>
    <submittedName>
        <fullName evidence="7">MFS family arabinose efflux permease</fullName>
    </submittedName>
</protein>
<evidence type="ECO:0000256" key="5">
    <source>
        <dbReference type="ARBA" id="ARBA00023136"/>
    </source>
</evidence>
<name>A0A3N4S621_9ACTN</name>
<feature type="transmembrane region" description="Helical" evidence="6">
    <location>
        <begin position="223"/>
        <end position="246"/>
    </location>
</feature>
<keyword evidence="3 6" id="KW-0812">Transmembrane</keyword>
<keyword evidence="2" id="KW-1003">Cell membrane</keyword>
<feature type="transmembrane region" description="Helical" evidence="6">
    <location>
        <begin position="145"/>
        <end position="166"/>
    </location>
</feature>
<feature type="transmembrane region" description="Helical" evidence="6">
    <location>
        <begin position="105"/>
        <end position="125"/>
    </location>
</feature>
<dbReference type="Gene3D" id="1.20.1250.20">
    <property type="entry name" value="MFS general substrate transporter like domains"/>
    <property type="match status" value="1"/>
</dbReference>
<organism evidence="7 8">
    <name type="scientific">Kitasatospora cineracea</name>
    <dbReference type="NCBI Taxonomy" id="88074"/>
    <lineage>
        <taxon>Bacteria</taxon>
        <taxon>Bacillati</taxon>
        <taxon>Actinomycetota</taxon>
        <taxon>Actinomycetes</taxon>
        <taxon>Kitasatosporales</taxon>
        <taxon>Streptomycetaceae</taxon>
        <taxon>Kitasatospora</taxon>
    </lineage>
</organism>
<dbReference type="Pfam" id="PF07690">
    <property type="entry name" value="MFS_1"/>
    <property type="match status" value="1"/>
</dbReference>
<evidence type="ECO:0000256" key="2">
    <source>
        <dbReference type="ARBA" id="ARBA00022475"/>
    </source>
</evidence>
<reference evidence="7 8" key="1">
    <citation type="submission" date="2018-11" db="EMBL/GenBank/DDBJ databases">
        <title>Sequencing the genomes of 1000 actinobacteria strains.</title>
        <authorList>
            <person name="Klenk H.-P."/>
        </authorList>
    </citation>
    <scope>NUCLEOTIDE SEQUENCE [LARGE SCALE GENOMIC DNA]</scope>
    <source>
        <strain evidence="7 8">DSM 44781</strain>
    </source>
</reference>
<feature type="transmembrane region" description="Helical" evidence="6">
    <location>
        <begin position="50"/>
        <end position="69"/>
    </location>
</feature>
<evidence type="ECO:0000256" key="6">
    <source>
        <dbReference type="SAM" id="Phobius"/>
    </source>
</evidence>
<accession>A0A3N4S621</accession>
<dbReference type="InterPro" id="IPR036259">
    <property type="entry name" value="MFS_trans_sf"/>
</dbReference>
<evidence type="ECO:0000313" key="7">
    <source>
        <dbReference type="EMBL" id="RPE36007.1"/>
    </source>
</evidence>
<comment type="caution">
    <text evidence="7">The sequence shown here is derived from an EMBL/GenBank/DDBJ whole genome shotgun (WGS) entry which is preliminary data.</text>
</comment>
<gene>
    <name evidence="7" type="ORF">EDD38_4374</name>
</gene>
<dbReference type="InterPro" id="IPR011701">
    <property type="entry name" value="MFS"/>
</dbReference>
<evidence type="ECO:0000256" key="4">
    <source>
        <dbReference type="ARBA" id="ARBA00022989"/>
    </source>
</evidence>
<feature type="transmembrane region" description="Helical" evidence="6">
    <location>
        <begin position="172"/>
        <end position="193"/>
    </location>
</feature>
<keyword evidence="4 6" id="KW-1133">Transmembrane helix</keyword>
<dbReference type="PANTHER" id="PTHR23513">
    <property type="entry name" value="INTEGRAL MEMBRANE EFFLUX PROTEIN-RELATED"/>
    <property type="match status" value="1"/>
</dbReference>
<feature type="transmembrane region" description="Helical" evidence="6">
    <location>
        <begin position="287"/>
        <end position="305"/>
    </location>
</feature>
<feature type="transmembrane region" description="Helical" evidence="6">
    <location>
        <begin position="375"/>
        <end position="395"/>
    </location>
</feature>
<feature type="transmembrane region" description="Helical" evidence="6">
    <location>
        <begin position="81"/>
        <end position="99"/>
    </location>
</feature>
<dbReference type="GO" id="GO:0005886">
    <property type="term" value="C:plasma membrane"/>
    <property type="evidence" value="ECO:0007669"/>
    <property type="project" value="UniProtKB-SubCell"/>
</dbReference>
<dbReference type="SUPFAM" id="SSF103473">
    <property type="entry name" value="MFS general substrate transporter"/>
    <property type="match status" value="1"/>
</dbReference>
<evidence type="ECO:0000313" key="8">
    <source>
        <dbReference type="Proteomes" id="UP000266906"/>
    </source>
</evidence>
<dbReference type="Proteomes" id="UP000266906">
    <property type="component" value="Unassembled WGS sequence"/>
</dbReference>
<evidence type="ECO:0000256" key="3">
    <source>
        <dbReference type="ARBA" id="ARBA00022692"/>
    </source>
</evidence>
<feature type="transmembrane region" description="Helical" evidence="6">
    <location>
        <begin position="252"/>
        <end position="275"/>
    </location>
</feature>
<dbReference type="EMBL" id="RKQG01000001">
    <property type="protein sequence ID" value="RPE36007.1"/>
    <property type="molecule type" value="Genomic_DNA"/>
</dbReference>
<keyword evidence="8" id="KW-1185">Reference proteome</keyword>
<sequence>METTVATATPAAALPRTYLWWLAGTRASAAGDAALATALGWAAGAHGGTAAGLVLTAVTVPRTALLLLGGAVADRFGARRTALLGDTAMLAVVLALAAVDRTAGSTPWTLLGFALLIGTVDAFQLPASGALPRLLVAPDQLPRALALRQAGGQAAVLLGAPLGAFLVAGTGLAGAAVADAATFLAVLAVTLPLRVTQERTGGGLPAGMADGLRAVRTSRTLRAALPVAAVAAAGVLPAVGLLGPLLLRAHGWGAGAAGLLAGGQALGVLGVSLVAARRGVLRRTGRGVALGLAAAGLGTAALASAPSPAWAAAAAVAVGAGSSAFACHLGPLVLAGAPATHLGRVQALLALVQSAALTAANPAWGALAGAFGPRAVLLGCALLTGTAAAAAARVLREPPSTGGRGEG</sequence>